<evidence type="ECO:0000256" key="1">
    <source>
        <dbReference type="ARBA" id="ARBA00022763"/>
    </source>
</evidence>
<dbReference type="InterPro" id="IPR023170">
    <property type="entry name" value="HhH_base_excis_C"/>
</dbReference>
<evidence type="ECO:0000256" key="2">
    <source>
        <dbReference type="ARBA" id="ARBA00023204"/>
    </source>
</evidence>
<dbReference type="Proteomes" id="UP001157125">
    <property type="component" value="Unassembled WGS sequence"/>
</dbReference>
<name>A0ABQ6IDH1_9MICO</name>
<evidence type="ECO:0000313" key="4">
    <source>
        <dbReference type="Proteomes" id="UP001157125"/>
    </source>
</evidence>
<organism evidence="3 4">
    <name type="scientific">Demequina litorisediminis</name>
    <dbReference type="NCBI Taxonomy" id="1849022"/>
    <lineage>
        <taxon>Bacteria</taxon>
        <taxon>Bacillati</taxon>
        <taxon>Actinomycetota</taxon>
        <taxon>Actinomycetes</taxon>
        <taxon>Micrococcales</taxon>
        <taxon>Demequinaceae</taxon>
        <taxon>Demequina</taxon>
    </lineage>
</organism>
<keyword evidence="4" id="KW-1185">Reference proteome</keyword>
<evidence type="ECO:0000313" key="3">
    <source>
        <dbReference type="EMBL" id="GMA35904.1"/>
    </source>
</evidence>
<dbReference type="Gene3D" id="1.10.1670.10">
    <property type="entry name" value="Helix-hairpin-Helix base-excision DNA repair enzymes (C-terminal)"/>
    <property type="match status" value="1"/>
</dbReference>
<dbReference type="Gene3D" id="1.10.340.30">
    <property type="entry name" value="Hypothetical protein, domain 2"/>
    <property type="match status" value="1"/>
</dbReference>
<gene>
    <name evidence="3" type="ORF">GCM10025876_21080</name>
</gene>
<evidence type="ECO:0008006" key="5">
    <source>
        <dbReference type="Google" id="ProtNLM"/>
    </source>
</evidence>
<dbReference type="EMBL" id="BSUN01000001">
    <property type="protein sequence ID" value="GMA35904.1"/>
    <property type="molecule type" value="Genomic_DNA"/>
</dbReference>
<dbReference type="SUPFAM" id="SSF48150">
    <property type="entry name" value="DNA-glycosylase"/>
    <property type="match status" value="1"/>
</dbReference>
<proteinExistence type="predicted"/>
<accession>A0ABQ6IDH1</accession>
<keyword evidence="1" id="KW-0227">DNA damage</keyword>
<dbReference type="InterPro" id="IPR011257">
    <property type="entry name" value="DNA_glycosylase"/>
</dbReference>
<dbReference type="PANTHER" id="PTHR43003">
    <property type="entry name" value="DNA-3-METHYLADENINE GLYCOSYLASE"/>
    <property type="match status" value="1"/>
</dbReference>
<keyword evidence="2" id="KW-0234">DNA repair</keyword>
<dbReference type="PANTHER" id="PTHR43003:SF13">
    <property type="entry name" value="DNA-3-METHYLADENINE GLYCOSYLASE 2"/>
    <property type="match status" value="1"/>
</dbReference>
<comment type="caution">
    <text evidence="3">The sequence shown here is derived from an EMBL/GenBank/DDBJ whole genome shotgun (WGS) entry which is preliminary data.</text>
</comment>
<protein>
    <recommendedName>
        <fullName evidence="5">DNA-3-methyladenine glycosylase 2 family protein</fullName>
    </recommendedName>
</protein>
<dbReference type="InterPro" id="IPR051912">
    <property type="entry name" value="Alkylbase_DNA_Glycosylase/TA"/>
</dbReference>
<sequence length="134" mass="13660">MFPDAAALAAGVEEALGGPRARRRALANAMAAIADGSLVLDAGRTVAQATADLEALPGIGPWTSHYVALRVLGATDILLTGDVAVRAGARALGIPDAPRDLVAATVAAAPWRSYLMMHLWRAASPNRGGADAHS</sequence>
<reference evidence="4" key="1">
    <citation type="journal article" date="2019" name="Int. J. Syst. Evol. Microbiol.">
        <title>The Global Catalogue of Microorganisms (GCM) 10K type strain sequencing project: providing services to taxonomists for standard genome sequencing and annotation.</title>
        <authorList>
            <consortium name="The Broad Institute Genomics Platform"/>
            <consortium name="The Broad Institute Genome Sequencing Center for Infectious Disease"/>
            <person name="Wu L."/>
            <person name="Ma J."/>
        </authorList>
    </citation>
    <scope>NUCLEOTIDE SEQUENCE [LARGE SCALE GENOMIC DNA]</scope>
    <source>
        <strain evidence="4">NBRC 112299</strain>
    </source>
</reference>